<organism evidence="1 2">
    <name type="scientific">Letharia columbiana</name>
    <dbReference type="NCBI Taxonomy" id="112416"/>
    <lineage>
        <taxon>Eukaryota</taxon>
        <taxon>Fungi</taxon>
        <taxon>Dikarya</taxon>
        <taxon>Ascomycota</taxon>
        <taxon>Pezizomycotina</taxon>
        <taxon>Lecanoromycetes</taxon>
        <taxon>OSLEUM clade</taxon>
        <taxon>Lecanoromycetidae</taxon>
        <taxon>Lecanorales</taxon>
        <taxon>Lecanorineae</taxon>
        <taxon>Parmeliaceae</taxon>
        <taxon>Letharia</taxon>
    </lineage>
</organism>
<dbReference type="RefSeq" id="XP_037167315.1">
    <property type="nucleotide sequence ID" value="XM_037306122.1"/>
</dbReference>
<dbReference type="Proteomes" id="UP000578531">
    <property type="component" value="Unassembled WGS sequence"/>
</dbReference>
<protein>
    <submittedName>
        <fullName evidence="1">Uncharacterized protein</fullName>
    </submittedName>
</protein>
<keyword evidence="2" id="KW-1185">Reference proteome</keyword>
<dbReference type="AlphaFoldDB" id="A0A8H6L749"/>
<evidence type="ECO:0000313" key="1">
    <source>
        <dbReference type="EMBL" id="KAF6237997.1"/>
    </source>
</evidence>
<dbReference type="GeneID" id="59285863"/>
<comment type="caution">
    <text evidence="1">The sequence shown here is derived from an EMBL/GenBank/DDBJ whole genome shotgun (WGS) entry which is preliminary data.</text>
</comment>
<accession>A0A8H6L749</accession>
<dbReference type="EMBL" id="JACCJC010000012">
    <property type="protein sequence ID" value="KAF6237997.1"/>
    <property type="molecule type" value="Genomic_DNA"/>
</dbReference>
<proteinExistence type="predicted"/>
<evidence type="ECO:0000313" key="2">
    <source>
        <dbReference type="Proteomes" id="UP000578531"/>
    </source>
</evidence>
<gene>
    <name evidence="1" type="ORF">HO173_004198</name>
</gene>
<reference evidence="1 2" key="1">
    <citation type="journal article" date="2020" name="Genomics">
        <title>Complete, high-quality genomes from long-read metagenomic sequencing of two wolf lichen thalli reveals enigmatic genome architecture.</title>
        <authorList>
            <person name="McKenzie S.K."/>
            <person name="Walston R.F."/>
            <person name="Allen J.L."/>
        </authorList>
    </citation>
    <scope>NUCLEOTIDE SEQUENCE [LARGE SCALE GENOMIC DNA]</scope>
    <source>
        <strain evidence="1">WasteWater2</strain>
    </source>
</reference>
<name>A0A8H6L749_9LECA</name>
<sequence>MMTILKGEEKEKLLAEAKALLQSSPILWEGRFIALRRFQPLNFRAAEKDGFLEAGPGAI</sequence>